<dbReference type="Proteomes" id="UP000009168">
    <property type="component" value="Unassembled WGS sequence"/>
</dbReference>
<sequence>MEEHHKSLHKTIQTYSSCIQTENIVTYFLFFRDLSMNKYCLISHYQYHLKIISRVQYRNRLCKYTNRRMERVVLTLHKLSIKGVNKMIQTKFQIIQNKSKSLRHPLQFKLLINKQSNFKQCSKLKFQQKQMGLLNIATKKLVILYCRKNFIILLFFLFQHYCDHLNFSINLELLSTNLFFQVQMPSYQMLKLKDFCINGWLFQEIFYLKFLTNLKKTSHREGRILHQLNSSQILC</sequence>
<dbReference type="AlphaFoldDB" id="W7XHN4"/>
<evidence type="ECO:0000313" key="1">
    <source>
        <dbReference type="EMBL" id="EWS73931.1"/>
    </source>
</evidence>
<reference evidence="2" key="1">
    <citation type="journal article" date="2006" name="PLoS Biol.">
        <title>Macronuclear genome sequence of the ciliate Tetrahymena thermophila, a model eukaryote.</title>
        <authorList>
            <person name="Eisen J.A."/>
            <person name="Coyne R.S."/>
            <person name="Wu M."/>
            <person name="Wu D."/>
            <person name="Thiagarajan M."/>
            <person name="Wortman J.R."/>
            <person name="Badger J.H."/>
            <person name="Ren Q."/>
            <person name="Amedeo P."/>
            <person name="Jones K.M."/>
            <person name="Tallon L.J."/>
            <person name="Delcher A.L."/>
            <person name="Salzberg S.L."/>
            <person name="Silva J.C."/>
            <person name="Haas B.J."/>
            <person name="Majoros W.H."/>
            <person name="Farzad M."/>
            <person name="Carlton J.M."/>
            <person name="Smith R.K. Jr."/>
            <person name="Garg J."/>
            <person name="Pearlman R.E."/>
            <person name="Karrer K.M."/>
            <person name="Sun L."/>
            <person name="Manning G."/>
            <person name="Elde N.C."/>
            <person name="Turkewitz A.P."/>
            <person name="Asai D.J."/>
            <person name="Wilkes D.E."/>
            <person name="Wang Y."/>
            <person name="Cai H."/>
            <person name="Collins K."/>
            <person name="Stewart B.A."/>
            <person name="Lee S.R."/>
            <person name="Wilamowska K."/>
            <person name="Weinberg Z."/>
            <person name="Ruzzo W.L."/>
            <person name="Wloga D."/>
            <person name="Gaertig J."/>
            <person name="Frankel J."/>
            <person name="Tsao C.-C."/>
            <person name="Gorovsky M.A."/>
            <person name="Keeling P.J."/>
            <person name="Waller R.F."/>
            <person name="Patron N.J."/>
            <person name="Cherry J.M."/>
            <person name="Stover N.A."/>
            <person name="Krieger C.J."/>
            <person name="del Toro C."/>
            <person name="Ryder H.F."/>
            <person name="Williamson S.C."/>
            <person name="Barbeau R.A."/>
            <person name="Hamilton E.P."/>
            <person name="Orias E."/>
        </authorList>
    </citation>
    <scope>NUCLEOTIDE SEQUENCE [LARGE SCALE GENOMIC DNA]</scope>
    <source>
        <strain evidence="2">SB210</strain>
    </source>
</reference>
<dbReference type="GeneID" id="24439856"/>
<dbReference type="RefSeq" id="XP_012653553.1">
    <property type="nucleotide sequence ID" value="XM_012798099.1"/>
</dbReference>
<evidence type="ECO:0000313" key="2">
    <source>
        <dbReference type="Proteomes" id="UP000009168"/>
    </source>
</evidence>
<protein>
    <submittedName>
        <fullName evidence="1">Uncharacterized protein</fullName>
    </submittedName>
</protein>
<dbReference type="InParanoid" id="W7XHN4"/>
<dbReference type="EMBL" id="GG662661">
    <property type="protein sequence ID" value="EWS73931.1"/>
    <property type="molecule type" value="Genomic_DNA"/>
</dbReference>
<keyword evidence="2" id="KW-1185">Reference proteome</keyword>
<gene>
    <name evidence="1" type="ORF">TTHERM_000621447</name>
</gene>
<organism evidence="1 2">
    <name type="scientific">Tetrahymena thermophila (strain SB210)</name>
    <dbReference type="NCBI Taxonomy" id="312017"/>
    <lineage>
        <taxon>Eukaryota</taxon>
        <taxon>Sar</taxon>
        <taxon>Alveolata</taxon>
        <taxon>Ciliophora</taxon>
        <taxon>Intramacronucleata</taxon>
        <taxon>Oligohymenophorea</taxon>
        <taxon>Hymenostomatida</taxon>
        <taxon>Tetrahymenina</taxon>
        <taxon>Tetrahymenidae</taxon>
        <taxon>Tetrahymena</taxon>
    </lineage>
</organism>
<dbReference type="KEGG" id="tet:TTHERM_000621447"/>
<proteinExistence type="predicted"/>
<accession>W7XHN4</accession>
<name>W7XHN4_TETTS</name>